<reference evidence="8 9" key="1">
    <citation type="submission" date="2006-10" db="EMBL/GenBank/DDBJ databases">
        <title>Complete sequence of Syntrophobacter fumaroxidans MPOB.</title>
        <authorList>
            <consortium name="US DOE Joint Genome Institute"/>
            <person name="Copeland A."/>
            <person name="Lucas S."/>
            <person name="Lapidus A."/>
            <person name="Barry K."/>
            <person name="Detter J.C."/>
            <person name="Glavina del Rio T."/>
            <person name="Hammon N."/>
            <person name="Israni S."/>
            <person name="Pitluck S."/>
            <person name="Goltsman E.G."/>
            <person name="Martinez M."/>
            <person name="Schmutz J."/>
            <person name="Larimer F."/>
            <person name="Land M."/>
            <person name="Hauser L."/>
            <person name="Kyrpides N."/>
            <person name="Kim E."/>
            <person name="Boone D.R."/>
            <person name="Brockman F."/>
            <person name="Culley D."/>
            <person name="Ferry J."/>
            <person name="Gunsalus R."/>
            <person name="McInerney M.J."/>
            <person name="Morrison M."/>
            <person name="Plugge C."/>
            <person name="Rohlin L."/>
            <person name="Scholten J."/>
            <person name="Sieber J."/>
            <person name="Stams A.J.M."/>
            <person name="Worm P."/>
            <person name="Henstra A.M."/>
            <person name="Richardson P."/>
        </authorList>
    </citation>
    <scope>NUCLEOTIDE SEQUENCE [LARGE SCALE GENOMIC DNA]</scope>
    <source>
        <strain evidence="9">DSM 10017 / MPOB</strain>
    </source>
</reference>
<dbReference type="InParanoid" id="A0LL08"/>
<dbReference type="Pfam" id="PF04055">
    <property type="entry name" value="Radical_SAM"/>
    <property type="match status" value="1"/>
</dbReference>
<dbReference type="AlphaFoldDB" id="A0LL08"/>
<dbReference type="InterPro" id="IPR006638">
    <property type="entry name" value="Elp3/MiaA/NifB-like_rSAM"/>
</dbReference>
<dbReference type="PROSITE" id="PS51918">
    <property type="entry name" value="RADICAL_SAM"/>
    <property type="match status" value="1"/>
</dbReference>
<dbReference type="InterPro" id="IPR050377">
    <property type="entry name" value="Radical_SAM_PqqE_MftC-like"/>
</dbReference>
<dbReference type="PANTHER" id="PTHR11228:SF7">
    <property type="entry name" value="PQQA PEPTIDE CYCLASE"/>
    <property type="match status" value="1"/>
</dbReference>
<dbReference type="PANTHER" id="PTHR11228">
    <property type="entry name" value="RADICAL SAM DOMAIN PROTEIN"/>
    <property type="match status" value="1"/>
</dbReference>
<evidence type="ECO:0000256" key="6">
    <source>
        <dbReference type="ARBA" id="ARBA00023014"/>
    </source>
</evidence>
<keyword evidence="9" id="KW-1185">Reference proteome</keyword>
<dbReference type="InterPro" id="IPR023885">
    <property type="entry name" value="4Fe4S-binding_SPASM_dom"/>
</dbReference>
<dbReference type="NCBIfam" id="TIGR04085">
    <property type="entry name" value="rSAM_more_4Fe4S"/>
    <property type="match status" value="1"/>
</dbReference>
<evidence type="ECO:0000313" key="8">
    <source>
        <dbReference type="EMBL" id="ABK18110.1"/>
    </source>
</evidence>
<keyword evidence="3" id="KW-0949">S-adenosyl-L-methionine</keyword>
<protein>
    <submittedName>
        <fullName evidence="8">Radical SAM domain protein</fullName>
    </submittedName>
</protein>
<evidence type="ECO:0000256" key="1">
    <source>
        <dbReference type="ARBA" id="ARBA00001966"/>
    </source>
</evidence>
<dbReference type="SUPFAM" id="SSF102114">
    <property type="entry name" value="Radical SAM enzymes"/>
    <property type="match status" value="1"/>
</dbReference>
<dbReference type="Gene3D" id="3.20.20.70">
    <property type="entry name" value="Aldolase class I"/>
    <property type="match status" value="1"/>
</dbReference>
<dbReference type="eggNOG" id="COG0535">
    <property type="taxonomic scope" value="Bacteria"/>
</dbReference>
<feature type="domain" description="Radical SAM core" evidence="7">
    <location>
        <begin position="6"/>
        <end position="216"/>
    </location>
</feature>
<evidence type="ECO:0000313" key="9">
    <source>
        <dbReference type="Proteomes" id="UP000001784"/>
    </source>
</evidence>
<dbReference type="InterPro" id="IPR007197">
    <property type="entry name" value="rSAM"/>
</dbReference>
<dbReference type="Proteomes" id="UP000001784">
    <property type="component" value="Chromosome"/>
</dbReference>
<dbReference type="SMART" id="SM00729">
    <property type="entry name" value="Elp3"/>
    <property type="match status" value="1"/>
</dbReference>
<dbReference type="KEGG" id="sfu:Sfum_2430"/>
<dbReference type="InterPro" id="IPR058240">
    <property type="entry name" value="rSAM_sf"/>
</dbReference>
<keyword evidence="5" id="KW-0408">Iron</keyword>
<dbReference type="STRING" id="335543.Sfum_2430"/>
<keyword evidence="4" id="KW-0479">Metal-binding</keyword>
<dbReference type="InterPro" id="IPR013785">
    <property type="entry name" value="Aldolase_TIM"/>
</dbReference>
<dbReference type="GO" id="GO:0051539">
    <property type="term" value="F:4 iron, 4 sulfur cluster binding"/>
    <property type="evidence" value="ECO:0007669"/>
    <property type="project" value="UniProtKB-KW"/>
</dbReference>
<dbReference type="HOGENOM" id="CLU_009273_4_0_7"/>
<evidence type="ECO:0000259" key="7">
    <source>
        <dbReference type="PROSITE" id="PS51918"/>
    </source>
</evidence>
<evidence type="ECO:0000256" key="2">
    <source>
        <dbReference type="ARBA" id="ARBA00022485"/>
    </source>
</evidence>
<sequence length="347" mass="38203">MSNRFESFPVLVGWELTLACNLRCRHCASSAGEARSNELTLDEALAICDQLPPLLVLEVVFTGGEPLLSPHWEAIARRLRELGIHVGVVTNGTLITDEMLERLRGAGITAMAVSMDGLSETHDFIRGVPGLHDRVMRGIERSLKAGFQITVITTVNALTVRELSGMLELLQGIGVKRWQLQPVFGFGRMRESRQLLLGDADYLELGRFVKHWHPIAAERGVTIFPADGVGYFSELDVSGPRWKGCSAGITTCGIMSDGSVKGCLSWPDHLVEGNLRANDFWEIWFRSGAFAHTRRFGKEDLGGNCLGCEVGEECRGGCSAMSYSETGRFHADPYCFRSILNRMPALS</sequence>
<dbReference type="PIRSF" id="PIRSF037420">
    <property type="entry name" value="PQQ_syn_pqqE"/>
    <property type="match status" value="1"/>
</dbReference>
<dbReference type="GO" id="GO:0003824">
    <property type="term" value="F:catalytic activity"/>
    <property type="evidence" value="ECO:0007669"/>
    <property type="project" value="InterPro"/>
</dbReference>
<evidence type="ECO:0000256" key="4">
    <source>
        <dbReference type="ARBA" id="ARBA00022723"/>
    </source>
</evidence>
<dbReference type="InterPro" id="IPR017200">
    <property type="entry name" value="PqqE-like"/>
</dbReference>
<keyword evidence="2" id="KW-0004">4Fe-4S</keyword>
<dbReference type="EMBL" id="CP000478">
    <property type="protein sequence ID" value="ABK18110.1"/>
    <property type="molecule type" value="Genomic_DNA"/>
</dbReference>
<name>A0LL08_SYNFM</name>
<dbReference type="CDD" id="cd01335">
    <property type="entry name" value="Radical_SAM"/>
    <property type="match status" value="1"/>
</dbReference>
<keyword evidence="6" id="KW-0411">Iron-sulfur</keyword>
<dbReference type="RefSeq" id="WP_011699278.1">
    <property type="nucleotide sequence ID" value="NC_008554.1"/>
</dbReference>
<dbReference type="Pfam" id="PF13186">
    <property type="entry name" value="SPASM"/>
    <property type="match status" value="1"/>
</dbReference>
<dbReference type="SFLD" id="SFLDS00029">
    <property type="entry name" value="Radical_SAM"/>
    <property type="match status" value="1"/>
</dbReference>
<accession>A0LL08</accession>
<organism evidence="8 9">
    <name type="scientific">Syntrophobacter fumaroxidans (strain DSM 10017 / MPOB)</name>
    <dbReference type="NCBI Taxonomy" id="335543"/>
    <lineage>
        <taxon>Bacteria</taxon>
        <taxon>Pseudomonadati</taxon>
        <taxon>Thermodesulfobacteriota</taxon>
        <taxon>Syntrophobacteria</taxon>
        <taxon>Syntrophobacterales</taxon>
        <taxon>Syntrophobacteraceae</taxon>
        <taxon>Syntrophobacter</taxon>
    </lineage>
</organism>
<evidence type="ECO:0000256" key="5">
    <source>
        <dbReference type="ARBA" id="ARBA00023004"/>
    </source>
</evidence>
<dbReference type="GO" id="GO:0046872">
    <property type="term" value="F:metal ion binding"/>
    <property type="evidence" value="ECO:0007669"/>
    <property type="project" value="UniProtKB-KW"/>
</dbReference>
<dbReference type="OrthoDB" id="5414041at2"/>
<dbReference type="SFLD" id="SFLDG01386">
    <property type="entry name" value="main_SPASM_domain-containing"/>
    <property type="match status" value="1"/>
</dbReference>
<proteinExistence type="predicted"/>
<evidence type="ECO:0000256" key="3">
    <source>
        <dbReference type="ARBA" id="ARBA00022691"/>
    </source>
</evidence>
<gene>
    <name evidence="8" type="ordered locus">Sfum_2430</name>
</gene>
<comment type="cofactor">
    <cofactor evidence="1">
        <name>[4Fe-4S] cluster</name>
        <dbReference type="ChEBI" id="CHEBI:49883"/>
    </cofactor>
</comment>
<dbReference type="SFLD" id="SFLDG01067">
    <property type="entry name" value="SPASM/twitch_domain_containing"/>
    <property type="match status" value="1"/>
</dbReference>